<dbReference type="AlphaFoldDB" id="A0A383BJI8"/>
<feature type="non-terminal residue" evidence="1">
    <location>
        <position position="192"/>
    </location>
</feature>
<evidence type="ECO:0000313" key="1">
    <source>
        <dbReference type="EMBL" id="SVE20346.1"/>
    </source>
</evidence>
<dbReference type="Gene3D" id="3.40.50.10540">
    <property type="entry name" value="Crotonobetainyl-coa:carnitine coa-transferase, domain 1"/>
    <property type="match status" value="1"/>
</dbReference>
<dbReference type="SUPFAM" id="SSF89796">
    <property type="entry name" value="CoA-transferase family III (CaiB/BaiF)"/>
    <property type="match status" value="1"/>
</dbReference>
<accession>A0A383BJI8</accession>
<dbReference type="PANTHER" id="PTHR48228">
    <property type="entry name" value="SUCCINYL-COA--D-CITRAMALATE COA-TRANSFERASE"/>
    <property type="match status" value="1"/>
</dbReference>
<dbReference type="InterPro" id="IPR050509">
    <property type="entry name" value="CoA-transferase_III"/>
</dbReference>
<proteinExistence type="predicted"/>
<reference evidence="1" key="1">
    <citation type="submission" date="2018-05" db="EMBL/GenBank/DDBJ databases">
        <authorList>
            <person name="Lanie J.A."/>
            <person name="Ng W.-L."/>
            <person name="Kazmierczak K.M."/>
            <person name="Andrzejewski T.M."/>
            <person name="Davidsen T.M."/>
            <person name="Wayne K.J."/>
            <person name="Tettelin H."/>
            <person name="Glass J.I."/>
            <person name="Rusch D."/>
            <person name="Podicherti R."/>
            <person name="Tsui H.-C.T."/>
            <person name="Winkler M.E."/>
        </authorList>
    </citation>
    <scope>NUCLEOTIDE SEQUENCE</scope>
</reference>
<dbReference type="GO" id="GO:0003824">
    <property type="term" value="F:catalytic activity"/>
    <property type="evidence" value="ECO:0007669"/>
    <property type="project" value="InterPro"/>
</dbReference>
<sequence>MAGLGPGPFCAMMLGDMGADVIRIDRPNPSPLEGDASSDINRRSRRSVTLNLKTSEGREAALKLIGEADALIEGYRPGVMERLGLSPDACLERNPKLVYGRMTGWGQDGPMGQMAGHDINYLAITGALHAIGPKEKPVPPLNIVADFAGGGMMLLVGILAAVYEAGASGQGQVVDTGMSDCVPLLLGSAYTR</sequence>
<protein>
    <submittedName>
        <fullName evidence="1">Uncharacterized protein</fullName>
    </submittedName>
</protein>
<dbReference type="Pfam" id="PF02515">
    <property type="entry name" value="CoA_transf_3"/>
    <property type="match status" value="1"/>
</dbReference>
<dbReference type="InterPro" id="IPR023606">
    <property type="entry name" value="CoA-Trfase_III_dom_1_sf"/>
</dbReference>
<name>A0A383BJI8_9ZZZZ</name>
<dbReference type="InterPro" id="IPR003673">
    <property type="entry name" value="CoA-Trfase_fam_III"/>
</dbReference>
<dbReference type="PANTHER" id="PTHR48228:SF5">
    <property type="entry name" value="ALPHA-METHYLACYL-COA RACEMASE"/>
    <property type="match status" value="1"/>
</dbReference>
<organism evidence="1">
    <name type="scientific">marine metagenome</name>
    <dbReference type="NCBI Taxonomy" id="408172"/>
    <lineage>
        <taxon>unclassified sequences</taxon>
        <taxon>metagenomes</taxon>
        <taxon>ecological metagenomes</taxon>
    </lineage>
</organism>
<gene>
    <name evidence="1" type="ORF">METZ01_LOCUS473200</name>
</gene>
<dbReference type="EMBL" id="UINC01201145">
    <property type="protein sequence ID" value="SVE20346.1"/>
    <property type="molecule type" value="Genomic_DNA"/>
</dbReference>